<gene>
    <name evidence="2" type="primary">P0665D10.12</name>
</gene>
<dbReference type="EMBL" id="AP002861">
    <property type="protein sequence ID" value="BAD73060.1"/>
    <property type="molecule type" value="Genomic_DNA"/>
</dbReference>
<feature type="region of interest" description="Disordered" evidence="1">
    <location>
        <begin position="1"/>
        <end position="22"/>
    </location>
</feature>
<evidence type="ECO:0000313" key="2">
    <source>
        <dbReference type="EMBL" id="BAD73060.1"/>
    </source>
</evidence>
<dbReference type="Proteomes" id="UP000817658">
    <property type="component" value="Chromosome 1"/>
</dbReference>
<proteinExistence type="predicted"/>
<reference evidence="2" key="1">
    <citation type="journal article" date="2002" name="Nature">
        <title>The genome sequence and structure of rice chromosome 1.</title>
        <authorList>
            <person name="Sasaki T."/>
            <person name="Matsumoto T."/>
            <person name="Yamamoto K."/>
            <person name="Sakata K."/>
            <person name="Baba T."/>
            <person name="Katayose Y."/>
            <person name="Wu J."/>
            <person name="Niimura Y."/>
            <person name="Cheng Z."/>
            <person name="Nagamura Y."/>
            <person name="Antonio B.A."/>
            <person name="Kanamori H."/>
            <person name="Hosokawa S."/>
            <person name="Masukawa M."/>
            <person name="Arikawa K."/>
            <person name="Chiden Y."/>
            <person name="Hayashi M."/>
            <person name="Okamoto M."/>
            <person name="Ando T."/>
            <person name="Aoki H."/>
            <person name="Arita K."/>
            <person name="Hamada M."/>
            <person name="Harada C."/>
            <person name="Hijishita S."/>
            <person name="Honda M."/>
            <person name="Ichikawa Y."/>
            <person name="Idonuma A."/>
            <person name="Iijima M."/>
            <person name="Ikeda M."/>
            <person name="Ikeno M."/>
            <person name="Itoh S."/>
            <person name="Itoh T."/>
            <person name="Itoh Y."/>
            <person name="Itoh Y."/>
            <person name="Iwabuchi A."/>
            <person name="Kamiya K."/>
            <person name="Karasawa W."/>
            <person name="Katagiri S."/>
            <person name="Kikuta A."/>
            <person name="Kobayashi N."/>
            <person name="Kono I."/>
            <person name="Machita K."/>
            <person name="Maehara T."/>
            <person name="Mizuno H."/>
            <person name="Mizubayashi T."/>
            <person name="Mukai Y."/>
            <person name="Nagasaki H."/>
            <person name="Nakashima M."/>
            <person name="Nakama Y."/>
            <person name="Nakamichi Y."/>
            <person name="Nakamura M."/>
            <person name="Namiki N."/>
            <person name="Negishi M."/>
            <person name="Ohta I."/>
            <person name="Ono N."/>
            <person name="Saji S."/>
            <person name="Sakai K."/>
            <person name="Shibata M."/>
            <person name="Shimokawa T."/>
            <person name="Shomura A."/>
            <person name="Song J."/>
            <person name="Takazaki Y."/>
            <person name="Terasawa K."/>
            <person name="Tsuji K."/>
            <person name="Waki K."/>
            <person name="Yamagata H."/>
            <person name="Yamane H."/>
            <person name="Yoshiki S."/>
            <person name="Yoshihara R."/>
            <person name="Yukawa K."/>
            <person name="Zhong H."/>
            <person name="Iwama H."/>
            <person name="Endo T."/>
            <person name="Ito H."/>
            <person name="Hahn J.H."/>
            <person name="Kim H.I."/>
            <person name="Eun M.Y."/>
            <person name="Yano M."/>
            <person name="Jiang J."/>
            <person name="Gojobori T."/>
        </authorList>
    </citation>
    <scope>NUCLEOTIDE SEQUENCE [LARGE SCALE GENOMIC DNA]</scope>
</reference>
<organism evidence="2">
    <name type="scientific">Oryza sativa subsp. japonica</name>
    <name type="common">Rice</name>
    <dbReference type="NCBI Taxonomy" id="39947"/>
    <lineage>
        <taxon>Eukaryota</taxon>
        <taxon>Viridiplantae</taxon>
        <taxon>Streptophyta</taxon>
        <taxon>Embryophyta</taxon>
        <taxon>Tracheophyta</taxon>
        <taxon>Spermatophyta</taxon>
        <taxon>Magnoliopsida</taxon>
        <taxon>Liliopsida</taxon>
        <taxon>Poales</taxon>
        <taxon>Poaceae</taxon>
        <taxon>BOP clade</taxon>
        <taxon>Oryzoideae</taxon>
        <taxon>Oryzeae</taxon>
        <taxon>Oryzinae</taxon>
        <taxon>Oryza</taxon>
        <taxon>Oryza sativa</taxon>
    </lineage>
</organism>
<sequence length="80" mass="8645">MARTAKASGRQQGWRRRKRTSAPVLVPSRCDNGARRVGDSGLVAIKEMMMGATFARIEEEIAPLVIGSVDAPVALQTHGR</sequence>
<evidence type="ECO:0000256" key="1">
    <source>
        <dbReference type="SAM" id="MobiDB-lite"/>
    </source>
</evidence>
<accession>Q5QNF0</accession>
<name>Q5QNF0_ORYSJ</name>
<protein>
    <submittedName>
        <fullName evidence="2">Uncharacterized protein</fullName>
    </submittedName>
</protein>
<dbReference type="AlphaFoldDB" id="Q5QNF0"/>